<evidence type="ECO:0000313" key="11">
    <source>
        <dbReference type="Proteomes" id="UP000694888"/>
    </source>
</evidence>
<comment type="catalytic activity">
    <reaction evidence="9">
        <text>a (2E,4Z)-dienoyl-CoA + NADPH + H(+) = a 4,5-saturated-(3E)-enoyl-CoA + NADP(+)</text>
        <dbReference type="Rhea" id="RHEA:61892"/>
        <dbReference type="ChEBI" id="CHEBI:15378"/>
        <dbReference type="ChEBI" id="CHEBI:57783"/>
        <dbReference type="ChEBI" id="CHEBI:58349"/>
        <dbReference type="ChEBI" id="CHEBI:85099"/>
        <dbReference type="ChEBI" id="CHEBI:85493"/>
        <dbReference type="EC" id="1.3.1.124"/>
    </reaction>
</comment>
<keyword evidence="2" id="KW-0560">Oxidoreductase</keyword>
<gene>
    <name evidence="12" type="primary">LOC101852860</name>
</gene>
<evidence type="ECO:0000256" key="10">
    <source>
        <dbReference type="ARBA" id="ARBA00048631"/>
    </source>
</evidence>
<evidence type="ECO:0000256" key="7">
    <source>
        <dbReference type="ARBA" id="ARBA00030890"/>
    </source>
</evidence>
<dbReference type="InterPro" id="IPR002347">
    <property type="entry name" value="SDR_fam"/>
</dbReference>
<keyword evidence="11" id="KW-1185">Reference proteome</keyword>
<evidence type="ECO:0000256" key="6">
    <source>
        <dbReference type="ARBA" id="ARBA00026221"/>
    </source>
</evidence>
<dbReference type="Proteomes" id="UP000694888">
    <property type="component" value="Unplaced"/>
</dbReference>
<protein>
    <recommendedName>
        <fullName evidence="6">Peroxisomal 2,4-dienoyl-CoA reductase [(3E)-enoyl-CoA-producing]</fullName>
        <ecNumber evidence="5">1.3.1.124</ecNumber>
    </recommendedName>
    <alternativeName>
        <fullName evidence="7">2,4-dienoyl-CoA reductase 2</fullName>
    </alternativeName>
</protein>
<dbReference type="InterPro" id="IPR036291">
    <property type="entry name" value="NAD(P)-bd_dom_sf"/>
</dbReference>
<evidence type="ECO:0000256" key="9">
    <source>
        <dbReference type="ARBA" id="ARBA00048340"/>
    </source>
</evidence>
<comment type="catalytic activity">
    <reaction evidence="10">
        <text>(2E,4Z,7Z,10Z,13Z,16Z,19Z)-docosaheptaenoyl-CoA + NADPH + H(+) = (3E,7Z,10Z,13Z,16Z,19Z)-docosahexaenoyl-CoA + NADP(+)</text>
        <dbReference type="Rhea" id="RHEA:44920"/>
        <dbReference type="ChEBI" id="CHEBI:15378"/>
        <dbReference type="ChEBI" id="CHEBI:57783"/>
        <dbReference type="ChEBI" id="CHEBI:58349"/>
        <dbReference type="ChEBI" id="CHEBI:77559"/>
        <dbReference type="ChEBI" id="CHEBI:84791"/>
    </reaction>
</comment>
<name>A0ABM0JTD0_APLCA</name>
<dbReference type="RefSeq" id="XP_005101023.1">
    <property type="nucleotide sequence ID" value="XM_005100966.3"/>
</dbReference>
<dbReference type="SUPFAM" id="SSF51735">
    <property type="entry name" value="NAD(P)-binding Rossmann-fold domains"/>
    <property type="match status" value="1"/>
</dbReference>
<dbReference type="PANTHER" id="PTHR43296:SF2">
    <property type="entry name" value="PEROXISOMAL 2,4-DIENOYL-COA REDUCTASE [(3E)-ENOYL-COA-PRODUCING]"/>
    <property type="match status" value="1"/>
</dbReference>
<evidence type="ECO:0000256" key="2">
    <source>
        <dbReference type="ARBA" id="ARBA00023002"/>
    </source>
</evidence>
<evidence type="ECO:0000313" key="12">
    <source>
        <dbReference type="RefSeq" id="XP_005101023.1"/>
    </source>
</evidence>
<proteinExistence type="inferred from homology"/>
<dbReference type="CDD" id="cd05369">
    <property type="entry name" value="TER_DECR_SDR_a"/>
    <property type="match status" value="1"/>
</dbReference>
<evidence type="ECO:0000256" key="4">
    <source>
        <dbReference type="ARBA" id="ARBA00025939"/>
    </source>
</evidence>
<dbReference type="Pfam" id="PF13561">
    <property type="entry name" value="adh_short_C2"/>
    <property type="match status" value="1"/>
</dbReference>
<comment type="catalytic activity">
    <reaction evidence="8">
        <text>a (2E,4E)-dienoyl-CoA + NADPH + H(+) = a 4,5-saturated-(3E)-enoyl-CoA + NADP(+)</text>
        <dbReference type="Rhea" id="RHEA:45912"/>
        <dbReference type="ChEBI" id="CHEBI:15378"/>
        <dbReference type="ChEBI" id="CHEBI:57783"/>
        <dbReference type="ChEBI" id="CHEBI:58349"/>
        <dbReference type="ChEBI" id="CHEBI:85101"/>
        <dbReference type="ChEBI" id="CHEBI:85493"/>
        <dbReference type="EC" id="1.3.1.124"/>
    </reaction>
</comment>
<evidence type="ECO:0000256" key="3">
    <source>
        <dbReference type="ARBA" id="ARBA00025787"/>
    </source>
</evidence>
<comment type="subunit">
    <text evidence="4">Monomer, dimer and oligomer.</text>
</comment>
<evidence type="ECO:0000256" key="8">
    <source>
        <dbReference type="ARBA" id="ARBA00048009"/>
    </source>
</evidence>
<organism evidence="11 12">
    <name type="scientific">Aplysia californica</name>
    <name type="common">California sea hare</name>
    <dbReference type="NCBI Taxonomy" id="6500"/>
    <lineage>
        <taxon>Eukaryota</taxon>
        <taxon>Metazoa</taxon>
        <taxon>Spiralia</taxon>
        <taxon>Lophotrochozoa</taxon>
        <taxon>Mollusca</taxon>
        <taxon>Gastropoda</taxon>
        <taxon>Heterobranchia</taxon>
        <taxon>Euthyneura</taxon>
        <taxon>Tectipleura</taxon>
        <taxon>Aplysiida</taxon>
        <taxon>Aplysioidea</taxon>
        <taxon>Aplysiidae</taxon>
        <taxon>Aplysia</taxon>
    </lineage>
</organism>
<dbReference type="PANTHER" id="PTHR43296">
    <property type="entry name" value="PEROXISOMAL 2,4-DIENOYL-COA REDUCTASE"/>
    <property type="match status" value="1"/>
</dbReference>
<accession>A0ABM0JTD0</accession>
<dbReference type="EC" id="1.3.1.124" evidence="5"/>
<sequence length="289" mass="31508">MASSEFPDEKCMDSYNYSFDKNIIGGKVAFITGGGSGICFTIAEIFMRHGCRTVIGGRKLDRLKKSAKTLTDATGVKCVPVQVDVRKPAEVIAAVDVCLQEFGRIDILINGAAGNFLCPLESMSFNAFRTVMEIDTLGTYNVSKVVYDKYFKSHGGVIINITATLHYRGTILQAHVGSAKAAIEYLTRHQALEWGPQGVRVLCVAPGAIGDTEGVRRLSGGATQEDINRAIPIRRMGTRQEIGEICLFLVTDMAGLITSSTVIADGAAWLADGSEEKRMEMYRKFMSRM</sequence>
<comment type="similarity">
    <text evidence="3">Belongs to the short-chain dehydrogenases/reductases (SDR) family. 2,4-dienoyl-CoA reductase subfamily.</text>
</comment>
<dbReference type="PRINTS" id="PR00081">
    <property type="entry name" value="GDHRDH"/>
</dbReference>
<keyword evidence="1" id="KW-0521">NADP</keyword>
<evidence type="ECO:0000256" key="5">
    <source>
        <dbReference type="ARBA" id="ARBA00026117"/>
    </source>
</evidence>
<evidence type="ECO:0000256" key="1">
    <source>
        <dbReference type="ARBA" id="ARBA00022857"/>
    </source>
</evidence>
<dbReference type="InterPro" id="IPR045017">
    <property type="entry name" value="DECR2-like"/>
</dbReference>
<reference evidence="12" key="1">
    <citation type="submission" date="2025-08" db="UniProtKB">
        <authorList>
            <consortium name="RefSeq"/>
        </authorList>
    </citation>
    <scope>IDENTIFICATION</scope>
</reference>
<dbReference type="GeneID" id="101852860"/>
<dbReference type="Gene3D" id="3.40.50.720">
    <property type="entry name" value="NAD(P)-binding Rossmann-like Domain"/>
    <property type="match status" value="1"/>
</dbReference>